<dbReference type="InterPro" id="IPR028994">
    <property type="entry name" value="Integrin_alpha_N"/>
</dbReference>
<gene>
    <name evidence="3" type="ORF">KQP761_LOCUS5920</name>
</gene>
<protein>
    <recommendedName>
        <fullName evidence="5">VCBS repeat-containing protein</fullName>
    </recommendedName>
</protein>
<keyword evidence="1" id="KW-0732">Signal</keyword>
<evidence type="ECO:0008006" key="5">
    <source>
        <dbReference type="Google" id="ProtNLM"/>
    </source>
</evidence>
<comment type="caution">
    <text evidence="3">The sequence shown here is derived from an EMBL/GenBank/DDBJ whole genome shotgun (WGS) entry which is preliminary data.</text>
</comment>
<dbReference type="Proteomes" id="UP000663834">
    <property type="component" value="Unassembled WGS sequence"/>
</dbReference>
<organism evidence="3 4">
    <name type="scientific">Rotaria magnacalcarata</name>
    <dbReference type="NCBI Taxonomy" id="392030"/>
    <lineage>
        <taxon>Eukaryota</taxon>
        <taxon>Metazoa</taxon>
        <taxon>Spiralia</taxon>
        <taxon>Gnathifera</taxon>
        <taxon>Rotifera</taxon>
        <taxon>Eurotatoria</taxon>
        <taxon>Bdelloidea</taxon>
        <taxon>Philodinida</taxon>
        <taxon>Philodinidae</taxon>
        <taxon>Rotaria</taxon>
    </lineage>
</organism>
<dbReference type="SUPFAM" id="SSF69318">
    <property type="entry name" value="Integrin alpha N-terminal domain"/>
    <property type="match status" value="1"/>
</dbReference>
<dbReference type="EMBL" id="CAJNOW010001672">
    <property type="protein sequence ID" value="CAF1324597.1"/>
    <property type="molecule type" value="Genomic_DNA"/>
</dbReference>
<reference evidence="3" key="1">
    <citation type="submission" date="2021-02" db="EMBL/GenBank/DDBJ databases">
        <authorList>
            <person name="Nowell W R."/>
        </authorList>
    </citation>
    <scope>NUCLEOTIDE SEQUENCE</scope>
</reference>
<feature type="region of interest" description="Disordered" evidence="2">
    <location>
        <begin position="78"/>
        <end position="99"/>
    </location>
</feature>
<evidence type="ECO:0000256" key="2">
    <source>
        <dbReference type="SAM" id="MobiDB-lite"/>
    </source>
</evidence>
<dbReference type="InterPro" id="IPR013517">
    <property type="entry name" value="FG-GAP"/>
</dbReference>
<proteinExistence type="predicted"/>
<name>A0A815F793_9BILA</name>
<accession>A0A815F793</accession>
<dbReference type="PANTHER" id="PTHR46580:SF2">
    <property type="entry name" value="MAM DOMAIN-CONTAINING PROTEIN"/>
    <property type="match status" value="1"/>
</dbReference>
<dbReference type="Gene3D" id="2.30.30.100">
    <property type="match status" value="1"/>
</dbReference>
<dbReference type="AlphaFoldDB" id="A0A815F793"/>
<evidence type="ECO:0000313" key="4">
    <source>
        <dbReference type="Proteomes" id="UP000663834"/>
    </source>
</evidence>
<sequence>MWQQPMSTATTKPTLLSQTTLRTYLTGTGPAEVAVADVNGDGKPDIIVANTNSNNTGVLLNIGNGTFSAQTTYLTGTSPGSVARGKEGNPGIRVFRENP</sequence>
<dbReference type="Pfam" id="PF13517">
    <property type="entry name" value="FG-GAP_3"/>
    <property type="match status" value="1"/>
</dbReference>
<evidence type="ECO:0000313" key="3">
    <source>
        <dbReference type="EMBL" id="CAF1324597.1"/>
    </source>
</evidence>
<evidence type="ECO:0000256" key="1">
    <source>
        <dbReference type="ARBA" id="ARBA00022729"/>
    </source>
</evidence>
<dbReference type="PANTHER" id="PTHR46580">
    <property type="entry name" value="SENSOR KINASE-RELATED"/>
    <property type="match status" value="1"/>
</dbReference>